<dbReference type="AlphaFoldDB" id="A0AAF3J2N8"/>
<feature type="transmembrane region" description="Helical" evidence="1">
    <location>
        <begin position="105"/>
        <end position="129"/>
    </location>
</feature>
<name>A0AAF3J2N8_9BILA</name>
<evidence type="ECO:0000313" key="3">
    <source>
        <dbReference type="WBParaSite" id="MBELARI_LOCUS12445"/>
    </source>
</evidence>
<evidence type="ECO:0000313" key="2">
    <source>
        <dbReference type="Proteomes" id="UP000887575"/>
    </source>
</evidence>
<keyword evidence="2" id="KW-1185">Reference proteome</keyword>
<keyword evidence="1" id="KW-0472">Membrane</keyword>
<protein>
    <submittedName>
        <fullName evidence="3">Uncharacterized protein</fullName>
    </submittedName>
</protein>
<dbReference type="Proteomes" id="UP000887575">
    <property type="component" value="Unassembled WGS sequence"/>
</dbReference>
<sequence>MVDYFLPSRNADNECPYTFARVALVVFFVWDLFTCKVITCFTNTTGNRTSSILVSSDSLLPYAFFCEGIWLIFLFIVFCSHGRYWPLRDILLADARSDYEMPLGFAFIILLFGIYIGIVAFVLKVYWIYVNYLQVKKSVIVNSSNDDDIIYIFKQTKVAMEPLTPSAPLFIQPSPYSVLC</sequence>
<proteinExistence type="predicted"/>
<feature type="transmembrane region" description="Helical" evidence="1">
    <location>
        <begin position="20"/>
        <end position="41"/>
    </location>
</feature>
<reference evidence="3" key="1">
    <citation type="submission" date="2024-02" db="UniProtKB">
        <authorList>
            <consortium name="WormBaseParasite"/>
        </authorList>
    </citation>
    <scope>IDENTIFICATION</scope>
</reference>
<dbReference type="WBParaSite" id="MBELARI_LOCUS12445">
    <property type="protein sequence ID" value="MBELARI_LOCUS12445"/>
    <property type="gene ID" value="MBELARI_LOCUS12445"/>
</dbReference>
<keyword evidence="1" id="KW-1133">Transmembrane helix</keyword>
<feature type="transmembrane region" description="Helical" evidence="1">
    <location>
        <begin position="62"/>
        <end position="85"/>
    </location>
</feature>
<keyword evidence="1" id="KW-0812">Transmembrane</keyword>
<evidence type="ECO:0000256" key="1">
    <source>
        <dbReference type="SAM" id="Phobius"/>
    </source>
</evidence>
<accession>A0AAF3J2N8</accession>
<organism evidence="2 3">
    <name type="scientific">Mesorhabditis belari</name>
    <dbReference type="NCBI Taxonomy" id="2138241"/>
    <lineage>
        <taxon>Eukaryota</taxon>
        <taxon>Metazoa</taxon>
        <taxon>Ecdysozoa</taxon>
        <taxon>Nematoda</taxon>
        <taxon>Chromadorea</taxon>
        <taxon>Rhabditida</taxon>
        <taxon>Rhabditina</taxon>
        <taxon>Rhabditomorpha</taxon>
        <taxon>Rhabditoidea</taxon>
        <taxon>Rhabditidae</taxon>
        <taxon>Mesorhabditinae</taxon>
        <taxon>Mesorhabditis</taxon>
    </lineage>
</organism>